<protein>
    <submittedName>
        <fullName evidence="1">Uncharacterized protein</fullName>
    </submittedName>
</protein>
<organism evidence="1 2">
    <name type="scientific">Tissierella carlieri</name>
    <dbReference type="NCBI Taxonomy" id="689904"/>
    <lineage>
        <taxon>Bacteria</taxon>
        <taxon>Bacillati</taxon>
        <taxon>Bacillota</taxon>
        <taxon>Tissierellia</taxon>
        <taxon>Tissierellales</taxon>
        <taxon>Tissierellaceae</taxon>
        <taxon>Tissierella</taxon>
    </lineage>
</organism>
<sequence length="544" mass="63675">MNIKKIILIILISIFLIGCTKINEKDIVQTSIELTEVSEDGLIIYQNDNIKIKISNKVENLKDIYKKILNELQKIDEFSPIENLEIEISKKYMVPKVDKIIRCDTKFIETEEFKKELIKKSYGIYDNWISEGLYAKIYNIEKKEVDFVTYYSNNDFSLFGARFFEPFSSKEEIESVKAASIDLVKYILKNNKKVEILKSKIELSDIEDWAKEKGIDLGYQREIDSLMNRMEAINNMANKFIINTKEEINGFKIDISTVEINEQYNTAEKIEQIILRFDRDILAIKKGIEKDAPKFYSEYKEVLNNVPKVEYIFDTNVDGFADGGYIMTGSEKIHLRDINAHSHEYCHLLFHKPFMEKGIVIAKPNWIDEGIANYLDVVYSEATIIVMEDIFDYLINFRTYEAESERLVGDEAKMIDKQLELLIENDIDVTDIEEVAKDKNKRILENHLKFLSNVKYRKIMGIKVNEGDAPMDLMTEGDSMDYHKNFSFFNYLVEEYGLEKMLYLNVADFNGLTYKEVFGKTFEELEVDWMKYLKENIKGIESIL</sequence>
<evidence type="ECO:0000313" key="1">
    <source>
        <dbReference type="EMBL" id="MCQ4922618.1"/>
    </source>
</evidence>
<gene>
    <name evidence="1" type="ORF">NE686_05960</name>
</gene>
<dbReference type="EMBL" id="JANGAC010000003">
    <property type="protein sequence ID" value="MCQ4922618.1"/>
    <property type="molecule type" value="Genomic_DNA"/>
</dbReference>
<evidence type="ECO:0000313" key="2">
    <source>
        <dbReference type="Proteomes" id="UP001524478"/>
    </source>
</evidence>
<proteinExistence type="predicted"/>
<dbReference type="RefSeq" id="WP_256310818.1">
    <property type="nucleotide sequence ID" value="NZ_JANGAC010000003.1"/>
</dbReference>
<keyword evidence="2" id="KW-1185">Reference proteome</keyword>
<reference evidence="1 2" key="1">
    <citation type="submission" date="2022-06" db="EMBL/GenBank/DDBJ databases">
        <title>Isolation of gut microbiota from human fecal samples.</title>
        <authorList>
            <person name="Pamer E.G."/>
            <person name="Barat B."/>
            <person name="Waligurski E."/>
            <person name="Medina S."/>
            <person name="Paddock L."/>
            <person name="Mostad J."/>
        </authorList>
    </citation>
    <scope>NUCLEOTIDE SEQUENCE [LARGE SCALE GENOMIC DNA]</scope>
    <source>
        <strain evidence="1 2">DFI.7.95</strain>
    </source>
</reference>
<accession>A0ABT1S819</accession>
<comment type="caution">
    <text evidence="1">The sequence shown here is derived from an EMBL/GenBank/DDBJ whole genome shotgun (WGS) entry which is preliminary data.</text>
</comment>
<dbReference type="Proteomes" id="UP001524478">
    <property type="component" value="Unassembled WGS sequence"/>
</dbReference>
<name>A0ABT1S819_9FIRM</name>
<dbReference type="PROSITE" id="PS51257">
    <property type="entry name" value="PROKAR_LIPOPROTEIN"/>
    <property type="match status" value="1"/>
</dbReference>